<evidence type="ECO:0000313" key="3">
    <source>
        <dbReference type="Proteomes" id="UP000238348"/>
    </source>
</evidence>
<name>A0A2L0ETT9_SORCE</name>
<dbReference type="AlphaFoldDB" id="A0A2L0ETT9"/>
<dbReference type="PROSITE" id="PS50851">
    <property type="entry name" value="CHEW"/>
    <property type="match status" value="1"/>
</dbReference>
<reference evidence="2 3" key="1">
    <citation type="submission" date="2015-09" db="EMBL/GenBank/DDBJ databases">
        <title>Sorangium comparison.</title>
        <authorList>
            <person name="Zaburannyi N."/>
            <person name="Bunk B."/>
            <person name="Overmann J."/>
            <person name="Mueller R."/>
        </authorList>
    </citation>
    <scope>NUCLEOTIDE SEQUENCE [LARGE SCALE GENOMIC DNA]</scope>
    <source>
        <strain evidence="2 3">So ce26</strain>
    </source>
</reference>
<evidence type="ECO:0000313" key="2">
    <source>
        <dbReference type="EMBL" id="AUX42713.1"/>
    </source>
</evidence>
<protein>
    <recommendedName>
        <fullName evidence="1">CheW-like domain-containing protein</fullName>
    </recommendedName>
</protein>
<dbReference type="RefSeq" id="WP_104981483.1">
    <property type="nucleotide sequence ID" value="NZ_CP012673.1"/>
</dbReference>
<organism evidence="2 3">
    <name type="scientific">Sorangium cellulosum</name>
    <name type="common">Polyangium cellulosum</name>
    <dbReference type="NCBI Taxonomy" id="56"/>
    <lineage>
        <taxon>Bacteria</taxon>
        <taxon>Pseudomonadati</taxon>
        <taxon>Myxococcota</taxon>
        <taxon>Polyangia</taxon>
        <taxon>Polyangiales</taxon>
        <taxon>Polyangiaceae</taxon>
        <taxon>Sorangium</taxon>
    </lineage>
</organism>
<dbReference type="GO" id="GO:0007165">
    <property type="term" value="P:signal transduction"/>
    <property type="evidence" value="ECO:0007669"/>
    <property type="project" value="InterPro"/>
</dbReference>
<gene>
    <name evidence="2" type="ORF">SOCE26_041460</name>
</gene>
<dbReference type="GO" id="GO:0006935">
    <property type="term" value="P:chemotaxis"/>
    <property type="evidence" value="ECO:0007669"/>
    <property type="project" value="InterPro"/>
</dbReference>
<dbReference type="EMBL" id="CP012673">
    <property type="protein sequence ID" value="AUX42713.1"/>
    <property type="molecule type" value="Genomic_DNA"/>
</dbReference>
<dbReference type="OrthoDB" id="10012381at2"/>
<dbReference type="Pfam" id="PF01584">
    <property type="entry name" value="CheW"/>
    <property type="match status" value="1"/>
</dbReference>
<dbReference type="Gene3D" id="2.40.50.180">
    <property type="entry name" value="CheA-289, Domain 4"/>
    <property type="match status" value="1"/>
</dbReference>
<accession>A0A2L0ETT9</accession>
<dbReference type="SUPFAM" id="SSF50341">
    <property type="entry name" value="CheW-like"/>
    <property type="match status" value="1"/>
</dbReference>
<dbReference type="InterPro" id="IPR002545">
    <property type="entry name" value="CheW-lke_dom"/>
</dbReference>
<dbReference type="InterPro" id="IPR036061">
    <property type="entry name" value="CheW-like_dom_sf"/>
</dbReference>
<dbReference type="SMART" id="SM00260">
    <property type="entry name" value="CheW"/>
    <property type="match status" value="1"/>
</dbReference>
<sequence length="200" mass="20342">MEQARLARRLAELQEAFDASFARTVEACPEELARALAIRAGGRRLVVRIEELAAVEPCRRTAPLAGGPPGLLGLAGLRGRLVAVYDLAALLGGRPRAGADGADGAGGAGGAGGASSRPAPRWLLVCARSPEIALAVDEIERHVGFSSADVRPLSGGDPGGHVGEAVEIDGAPLGILRVPSVVAAVLARAQGGAERAKEDR</sequence>
<dbReference type="Proteomes" id="UP000238348">
    <property type="component" value="Chromosome"/>
</dbReference>
<evidence type="ECO:0000259" key="1">
    <source>
        <dbReference type="PROSITE" id="PS50851"/>
    </source>
</evidence>
<feature type="domain" description="CheW-like" evidence="1">
    <location>
        <begin position="32"/>
        <end position="187"/>
    </location>
</feature>
<proteinExistence type="predicted"/>